<dbReference type="GO" id="GO:0050660">
    <property type="term" value="F:flavin adenine dinucleotide binding"/>
    <property type="evidence" value="ECO:0007669"/>
    <property type="project" value="InterPro"/>
</dbReference>
<feature type="compositionally biased region" description="Acidic residues" evidence="5">
    <location>
        <begin position="289"/>
        <end position="299"/>
    </location>
</feature>
<feature type="region of interest" description="Disordered" evidence="5">
    <location>
        <begin position="282"/>
        <end position="305"/>
    </location>
</feature>
<keyword evidence="4" id="KW-0560">Oxidoreductase</keyword>
<feature type="compositionally biased region" description="Polar residues" evidence="5">
    <location>
        <begin position="1"/>
        <end position="22"/>
    </location>
</feature>
<organism evidence="6 7">
    <name type="scientific">Fragilariopsis cylindrus CCMP1102</name>
    <dbReference type="NCBI Taxonomy" id="635003"/>
    <lineage>
        <taxon>Eukaryota</taxon>
        <taxon>Sar</taxon>
        <taxon>Stramenopiles</taxon>
        <taxon>Ochrophyta</taxon>
        <taxon>Bacillariophyta</taxon>
        <taxon>Bacillariophyceae</taxon>
        <taxon>Bacillariophycidae</taxon>
        <taxon>Bacillariales</taxon>
        <taxon>Bacillariaceae</taxon>
        <taxon>Fragilariopsis</taxon>
    </lineage>
</organism>
<evidence type="ECO:0008006" key="8">
    <source>
        <dbReference type="Google" id="ProtNLM"/>
    </source>
</evidence>
<keyword evidence="3" id="KW-0274">FAD</keyword>
<feature type="compositionally biased region" description="Acidic residues" evidence="5">
    <location>
        <begin position="106"/>
        <end position="122"/>
    </location>
</feature>
<proteinExistence type="inferred from homology"/>
<dbReference type="PANTHER" id="PTHR23023">
    <property type="entry name" value="DIMETHYLANILINE MONOOXYGENASE"/>
    <property type="match status" value="1"/>
</dbReference>
<reference evidence="6 7" key="1">
    <citation type="submission" date="2016-09" db="EMBL/GenBank/DDBJ databases">
        <title>Extensive genetic diversity and differential bi-allelic expression allows diatom success in the polar Southern Ocean.</title>
        <authorList>
            <consortium name="DOE Joint Genome Institute"/>
            <person name="Mock T."/>
            <person name="Otillar R.P."/>
            <person name="Strauss J."/>
            <person name="Dupont C."/>
            <person name="Frickenhaus S."/>
            <person name="Maumus F."/>
            <person name="Mcmullan M."/>
            <person name="Sanges R."/>
            <person name="Schmutz J."/>
            <person name="Toseland A."/>
            <person name="Valas R."/>
            <person name="Veluchamy A."/>
            <person name="Ward B.J."/>
            <person name="Allen A."/>
            <person name="Barry K."/>
            <person name="Falciatore A."/>
            <person name="Ferrante M."/>
            <person name="Fortunato A.E."/>
            <person name="Gloeckner G."/>
            <person name="Gruber A."/>
            <person name="Hipkin R."/>
            <person name="Janech M."/>
            <person name="Kroth P."/>
            <person name="Leese F."/>
            <person name="Lindquist E."/>
            <person name="Lyon B.R."/>
            <person name="Martin J."/>
            <person name="Mayer C."/>
            <person name="Parker M."/>
            <person name="Quesneville H."/>
            <person name="Raymond J."/>
            <person name="Uhlig C."/>
            <person name="Valentin K.U."/>
            <person name="Worden A.Z."/>
            <person name="Armbrust E.V."/>
            <person name="Bowler C."/>
            <person name="Green B."/>
            <person name="Moulton V."/>
            <person name="Van Oosterhout C."/>
            <person name="Grigoriev I."/>
        </authorList>
    </citation>
    <scope>NUCLEOTIDE SEQUENCE [LARGE SCALE GENOMIC DNA]</scope>
    <source>
        <strain evidence="6 7">CCMP1102</strain>
    </source>
</reference>
<dbReference type="InterPro" id="IPR020946">
    <property type="entry name" value="Flavin_mOase-like"/>
</dbReference>
<comment type="similarity">
    <text evidence="1">Belongs to the FMO family.</text>
</comment>
<feature type="region of interest" description="Disordered" evidence="5">
    <location>
        <begin position="769"/>
        <end position="830"/>
    </location>
</feature>
<dbReference type="SUPFAM" id="SSF51905">
    <property type="entry name" value="FAD/NAD(P)-binding domain"/>
    <property type="match status" value="1"/>
</dbReference>
<feature type="compositionally biased region" description="Low complexity" evidence="5">
    <location>
        <begin position="793"/>
        <end position="805"/>
    </location>
</feature>
<feature type="region of interest" description="Disordered" evidence="5">
    <location>
        <begin position="1"/>
        <end position="23"/>
    </location>
</feature>
<sequence>MEVPSLTSNALLGGATASSPTGPTVAIIGCGPAGMFFLRQLEKERNQLVKDLISKLDLDSKDSTTTTKTTTTRNKLHALPQVTVFEKESRCGGLWQSKLAKPQKSEEEEGEDSPETEGEEGMYDGMWINAPKEIFEFEDYTFHDHYNGTSNTIPSYIVRSQVLDYIVGATQDSMKYHLGKGNIQFNTQVTYIDEYNESIDESIDEDEGEEEENESIDNDKKKTSKFEVSTIPTGTPPTIILDNGDVEYNPDDITHHIFDKVILANGNEASPNIPETVKQILQPPQPQEEKEDEDNDNDNATDHQIKFNGPILHSSQINQLGSDIRNKRFLFIGSAYSAEDLALSFIKRGAQHIYVTTRSDSGYPVTVTSSWPMNKLTIFYRTEIKSVIDSGDGSNNNLLMGRMDIPSGTPKELLDYYNNQTIYINYADNILENIDAVIFCTGYVTDEDILSSKLNIYNYEKEAPYNYYLNPDLVQPSSSSSSEQGRDNPNYWPNIYDTTKFGNVELPSETNHNRCGGYSFTNNNKDDDVEHDHTPVLRADPSIGLWHHQYLGLYNNHLIHNPNFYKHRVESDTPLLGLDISSAFILKVMIGDIDEDTTNTNTDTDTNTNTKMTKDEMFIENSREMFHYIRHSRTTRYIQDEIFRNAYDKLYFVNDIFANDEAMCVYDHGYPVFKLFLKAYIAGHPAGSMIMKINDGSVNNNNTDTDTDMATDYYYDKDRRSREDIPLNTNLTFRDMYYEKSFESMYTGIKPRKFSKLWLDIDDIVGDIDVDTTSDDDNQNILIPNGGEDTTSDDVNGNVNVNVNGDSDDDDDDGSSSSSCLHCEQQQTEL</sequence>
<dbReference type="Pfam" id="PF00743">
    <property type="entry name" value="FMO-like"/>
    <property type="match status" value="1"/>
</dbReference>
<evidence type="ECO:0000256" key="3">
    <source>
        <dbReference type="ARBA" id="ARBA00022827"/>
    </source>
</evidence>
<feature type="region of interest" description="Disordered" evidence="5">
    <location>
        <begin position="201"/>
        <end position="229"/>
    </location>
</feature>
<dbReference type="KEGG" id="fcy:FRACYDRAFT_240716"/>
<feature type="compositionally biased region" description="Acidic residues" evidence="5">
    <location>
        <begin position="769"/>
        <end position="778"/>
    </location>
</feature>
<dbReference type="InterPro" id="IPR036188">
    <property type="entry name" value="FAD/NAD-bd_sf"/>
</dbReference>
<feature type="region of interest" description="Disordered" evidence="5">
    <location>
        <begin position="96"/>
        <end position="123"/>
    </location>
</feature>
<dbReference type="OrthoDB" id="48924at2759"/>
<gene>
    <name evidence="6" type="ORF">FRACYDRAFT_240716</name>
</gene>
<dbReference type="InParanoid" id="A0A1E7F7U7"/>
<dbReference type="Gene3D" id="3.50.50.60">
    <property type="entry name" value="FAD/NAD(P)-binding domain"/>
    <property type="match status" value="2"/>
</dbReference>
<name>A0A1E7F7U7_9STRA</name>
<dbReference type="GO" id="GO:0004499">
    <property type="term" value="F:N,N-dimethylaniline monooxygenase activity"/>
    <property type="evidence" value="ECO:0007669"/>
    <property type="project" value="InterPro"/>
</dbReference>
<keyword evidence="7" id="KW-1185">Reference proteome</keyword>
<protein>
    <recommendedName>
        <fullName evidence="8">FAD/NAD(P)-binding domain-containing protein</fullName>
    </recommendedName>
</protein>
<evidence type="ECO:0000313" key="6">
    <source>
        <dbReference type="EMBL" id="OEU14184.1"/>
    </source>
</evidence>
<dbReference type="EMBL" id="KV784360">
    <property type="protein sequence ID" value="OEU14184.1"/>
    <property type="molecule type" value="Genomic_DNA"/>
</dbReference>
<dbReference type="InterPro" id="IPR050346">
    <property type="entry name" value="FMO-like"/>
</dbReference>
<evidence type="ECO:0000256" key="2">
    <source>
        <dbReference type="ARBA" id="ARBA00022630"/>
    </source>
</evidence>
<accession>A0A1E7F7U7</accession>
<evidence type="ECO:0000313" key="7">
    <source>
        <dbReference type="Proteomes" id="UP000095751"/>
    </source>
</evidence>
<dbReference type="Proteomes" id="UP000095751">
    <property type="component" value="Unassembled WGS sequence"/>
</dbReference>
<dbReference type="GO" id="GO:0050661">
    <property type="term" value="F:NADP binding"/>
    <property type="evidence" value="ECO:0007669"/>
    <property type="project" value="InterPro"/>
</dbReference>
<feature type="compositionally biased region" description="Acidic residues" evidence="5">
    <location>
        <begin position="201"/>
        <end position="216"/>
    </location>
</feature>
<keyword evidence="2" id="KW-0285">Flavoprotein</keyword>
<evidence type="ECO:0000256" key="5">
    <source>
        <dbReference type="SAM" id="MobiDB-lite"/>
    </source>
</evidence>
<dbReference type="AlphaFoldDB" id="A0A1E7F7U7"/>
<evidence type="ECO:0000256" key="1">
    <source>
        <dbReference type="ARBA" id="ARBA00009183"/>
    </source>
</evidence>
<evidence type="ECO:0000256" key="4">
    <source>
        <dbReference type="ARBA" id="ARBA00023002"/>
    </source>
</evidence>